<comment type="catalytic activity">
    <reaction evidence="1">
        <text>ATP + protein L-histidine = ADP + protein N-phospho-L-histidine.</text>
        <dbReference type="EC" id="2.7.13.3"/>
    </reaction>
</comment>
<keyword evidence="4" id="KW-0812">Transmembrane</keyword>
<dbReference type="InterPro" id="IPR003594">
    <property type="entry name" value="HATPase_dom"/>
</dbReference>
<feature type="transmembrane region" description="Helical" evidence="4">
    <location>
        <begin position="181"/>
        <end position="202"/>
    </location>
</feature>
<dbReference type="Gene3D" id="1.10.287.130">
    <property type="match status" value="1"/>
</dbReference>
<keyword evidence="6" id="KW-0418">Kinase</keyword>
<keyword evidence="3" id="KW-0597">Phosphoprotein</keyword>
<evidence type="ECO:0000259" key="5">
    <source>
        <dbReference type="PROSITE" id="PS50109"/>
    </source>
</evidence>
<feature type="transmembrane region" description="Helical" evidence="4">
    <location>
        <begin position="105"/>
        <end position="123"/>
    </location>
</feature>
<evidence type="ECO:0000313" key="6">
    <source>
        <dbReference type="EMBL" id="QDE40266.1"/>
    </source>
</evidence>
<dbReference type="InterPro" id="IPR036097">
    <property type="entry name" value="HisK_dim/P_sf"/>
</dbReference>
<sequence>MTMPAPDDEPTPRQPYLRLQLWLLLRALARFETTMWLRTRYSQPKMVAIGVVGSFSLAVYYPVWAYLFPQPYENLPMRLACSATFIPLALLPWWPRRLRAYLPTYWYFAMTVAMPFFVGYMTLRNATPPWLMTHMACVMLLMMLFDIASFLLVFTTGSLLAGVAFALSPGAVLHGQTMLEYVPLLLFGIVGGATCTVSSTMAEQSRIDALTAASNNIAHELRTPLGSLRIAARAVARYMPDLIRSHRLAESEGLAVPEMRTQNLHALERSIGVMEREVTYANTIIDMLLLSARAIGEVPLTTLGARDCVEQALRRFPYGSRAERERITLSPTGDFPLLGEETLVVHILFNLLRNALFHTDRAGKGEIRVYIEAGENGNHIRVHDTGPGIPPDVLPRIFNRFYSYSSDSAGTGNITGLGIGLAFCRAAMEHMGGGIMCRTNLGEFTEFTLTFPITEAGVRQ</sequence>
<reference evidence="6 7" key="1">
    <citation type="submission" date="2019-06" db="EMBL/GenBank/DDBJ databases">
        <title>A complete genome sequence for Luteibacter pinisoli MAH-14.</title>
        <authorList>
            <person name="Baltrus D.A."/>
        </authorList>
    </citation>
    <scope>NUCLEOTIDE SEQUENCE [LARGE SCALE GENOMIC DNA]</scope>
    <source>
        <strain evidence="6 7">MAH-14</strain>
    </source>
</reference>
<dbReference type="Proteomes" id="UP000316093">
    <property type="component" value="Chromosome"/>
</dbReference>
<gene>
    <name evidence="6" type="ORF">FIV34_14160</name>
</gene>
<dbReference type="RefSeq" id="WP_139983805.1">
    <property type="nucleotide sequence ID" value="NZ_CP041046.1"/>
</dbReference>
<dbReference type="CDD" id="cd00082">
    <property type="entry name" value="HisKA"/>
    <property type="match status" value="1"/>
</dbReference>
<dbReference type="PANTHER" id="PTHR43547">
    <property type="entry name" value="TWO-COMPONENT HISTIDINE KINASE"/>
    <property type="match status" value="1"/>
</dbReference>
<dbReference type="PRINTS" id="PR00344">
    <property type="entry name" value="BCTRLSENSOR"/>
</dbReference>
<dbReference type="InterPro" id="IPR036890">
    <property type="entry name" value="HATPase_C_sf"/>
</dbReference>
<feature type="transmembrane region" description="Helical" evidence="4">
    <location>
        <begin position="75"/>
        <end position="93"/>
    </location>
</feature>
<feature type="domain" description="Histidine kinase" evidence="5">
    <location>
        <begin position="216"/>
        <end position="455"/>
    </location>
</feature>
<dbReference type="InterPro" id="IPR003661">
    <property type="entry name" value="HisK_dim/P_dom"/>
</dbReference>
<evidence type="ECO:0000313" key="7">
    <source>
        <dbReference type="Proteomes" id="UP000316093"/>
    </source>
</evidence>
<evidence type="ECO:0000256" key="2">
    <source>
        <dbReference type="ARBA" id="ARBA00012438"/>
    </source>
</evidence>
<dbReference type="InterPro" id="IPR004358">
    <property type="entry name" value="Sig_transdc_His_kin-like_C"/>
</dbReference>
<dbReference type="GO" id="GO:0000155">
    <property type="term" value="F:phosphorelay sensor kinase activity"/>
    <property type="evidence" value="ECO:0007669"/>
    <property type="project" value="InterPro"/>
</dbReference>
<dbReference type="KEGG" id="lpy:FIV34_14160"/>
<keyword evidence="6" id="KW-0808">Transferase</keyword>
<keyword evidence="7" id="KW-1185">Reference proteome</keyword>
<feature type="transmembrane region" description="Helical" evidence="4">
    <location>
        <begin position="46"/>
        <end position="68"/>
    </location>
</feature>
<dbReference type="EMBL" id="CP041046">
    <property type="protein sequence ID" value="QDE40266.1"/>
    <property type="molecule type" value="Genomic_DNA"/>
</dbReference>
<accession>A0A4Y5Z5Q8</accession>
<dbReference type="SMART" id="SM00387">
    <property type="entry name" value="HATPase_c"/>
    <property type="match status" value="1"/>
</dbReference>
<name>A0A4Y5Z5Q8_9GAMM</name>
<dbReference type="PANTHER" id="PTHR43547:SF2">
    <property type="entry name" value="HYBRID SIGNAL TRANSDUCTION HISTIDINE KINASE C"/>
    <property type="match status" value="1"/>
</dbReference>
<protein>
    <recommendedName>
        <fullName evidence="2">histidine kinase</fullName>
        <ecNumber evidence="2">2.7.13.3</ecNumber>
    </recommendedName>
</protein>
<dbReference type="SUPFAM" id="SSF47384">
    <property type="entry name" value="Homodimeric domain of signal transducing histidine kinase"/>
    <property type="match status" value="1"/>
</dbReference>
<evidence type="ECO:0000256" key="4">
    <source>
        <dbReference type="SAM" id="Phobius"/>
    </source>
</evidence>
<keyword evidence="4" id="KW-1133">Transmembrane helix</keyword>
<dbReference type="Pfam" id="PF02518">
    <property type="entry name" value="HATPase_c"/>
    <property type="match status" value="1"/>
</dbReference>
<evidence type="ECO:0000256" key="3">
    <source>
        <dbReference type="ARBA" id="ARBA00022553"/>
    </source>
</evidence>
<dbReference type="PROSITE" id="PS50109">
    <property type="entry name" value="HIS_KIN"/>
    <property type="match status" value="1"/>
</dbReference>
<dbReference type="AlphaFoldDB" id="A0A4Y5Z5Q8"/>
<dbReference type="CDD" id="cd00075">
    <property type="entry name" value="HATPase"/>
    <property type="match status" value="1"/>
</dbReference>
<dbReference type="SUPFAM" id="SSF55874">
    <property type="entry name" value="ATPase domain of HSP90 chaperone/DNA topoisomerase II/histidine kinase"/>
    <property type="match status" value="1"/>
</dbReference>
<dbReference type="InterPro" id="IPR005467">
    <property type="entry name" value="His_kinase_dom"/>
</dbReference>
<keyword evidence="4" id="KW-0472">Membrane</keyword>
<proteinExistence type="predicted"/>
<dbReference type="Gene3D" id="3.30.565.10">
    <property type="entry name" value="Histidine kinase-like ATPase, C-terminal domain"/>
    <property type="match status" value="1"/>
</dbReference>
<dbReference type="OrthoDB" id="9806130at2"/>
<organism evidence="6 7">
    <name type="scientific">Luteibacter pinisoli</name>
    <dbReference type="NCBI Taxonomy" id="2589080"/>
    <lineage>
        <taxon>Bacteria</taxon>
        <taxon>Pseudomonadati</taxon>
        <taxon>Pseudomonadota</taxon>
        <taxon>Gammaproteobacteria</taxon>
        <taxon>Lysobacterales</taxon>
        <taxon>Rhodanobacteraceae</taxon>
        <taxon>Luteibacter</taxon>
    </lineage>
</organism>
<feature type="transmembrane region" description="Helical" evidence="4">
    <location>
        <begin position="135"/>
        <end position="161"/>
    </location>
</feature>
<evidence type="ECO:0000256" key="1">
    <source>
        <dbReference type="ARBA" id="ARBA00000085"/>
    </source>
</evidence>
<dbReference type="EC" id="2.7.13.3" evidence="2"/>